<dbReference type="SMART" id="SM00939">
    <property type="entry name" value="PepX_C"/>
    <property type="match status" value="1"/>
</dbReference>
<dbReference type="InterPro" id="IPR050585">
    <property type="entry name" value="Xaa-Pro_dipeptidyl-ppase/CocE"/>
</dbReference>
<dbReference type="Gene3D" id="3.40.50.1820">
    <property type="entry name" value="alpha/beta hydrolase"/>
    <property type="match status" value="1"/>
</dbReference>
<evidence type="ECO:0000313" key="4">
    <source>
        <dbReference type="Proteomes" id="UP000054466"/>
    </source>
</evidence>
<dbReference type="GO" id="GO:0008239">
    <property type="term" value="F:dipeptidyl-peptidase activity"/>
    <property type="evidence" value="ECO:0007669"/>
    <property type="project" value="InterPro"/>
</dbReference>
<proteinExistence type="predicted"/>
<dbReference type="SUPFAM" id="SSF49785">
    <property type="entry name" value="Galactose-binding domain-like"/>
    <property type="match status" value="1"/>
</dbReference>
<dbReference type="SUPFAM" id="SSF53474">
    <property type="entry name" value="alpha/beta-Hydrolases"/>
    <property type="match status" value="1"/>
</dbReference>
<name>A0A0D2BZE1_9EURO</name>
<keyword evidence="1" id="KW-0378">Hydrolase</keyword>
<dbReference type="InterPro" id="IPR005674">
    <property type="entry name" value="CocE/Ser_esterase"/>
</dbReference>
<evidence type="ECO:0000313" key="3">
    <source>
        <dbReference type="EMBL" id="KIW23690.1"/>
    </source>
</evidence>
<dbReference type="GeneID" id="27351064"/>
<dbReference type="InterPro" id="IPR029058">
    <property type="entry name" value="AB_hydrolase_fold"/>
</dbReference>
<dbReference type="STRING" id="569365.A0A0D2BZE1"/>
<dbReference type="HOGENOM" id="CLU_015590_3_0_1"/>
<dbReference type="RefSeq" id="XP_016243906.1">
    <property type="nucleotide sequence ID" value="XM_016399344.1"/>
</dbReference>
<protein>
    <recommendedName>
        <fullName evidence="2">Xaa-Pro dipeptidyl-peptidase C-terminal domain-containing protein</fullName>
    </recommendedName>
</protein>
<evidence type="ECO:0000256" key="1">
    <source>
        <dbReference type="ARBA" id="ARBA00022801"/>
    </source>
</evidence>
<reference evidence="3 4" key="1">
    <citation type="submission" date="2015-01" db="EMBL/GenBank/DDBJ databases">
        <title>The Genome Sequence of Cladophialophora immunda CBS83496.</title>
        <authorList>
            <consortium name="The Broad Institute Genomics Platform"/>
            <person name="Cuomo C."/>
            <person name="de Hoog S."/>
            <person name="Gorbushina A."/>
            <person name="Stielow B."/>
            <person name="Teixiera M."/>
            <person name="Abouelleil A."/>
            <person name="Chapman S.B."/>
            <person name="Priest M."/>
            <person name="Young S.K."/>
            <person name="Wortman J."/>
            <person name="Nusbaum C."/>
            <person name="Birren B."/>
        </authorList>
    </citation>
    <scope>NUCLEOTIDE SEQUENCE [LARGE SCALE GENOMIC DNA]</scope>
    <source>
        <strain evidence="3 4">CBS 83496</strain>
    </source>
</reference>
<dbReference type="Pfam" id="PF08530">
    <property type="entry name" value="PepX_C"/>
    <property type="match status" value="1"/>
</dbReference>
<dbReference type="Proteomes" id="UP000054466">
    <property type="component" value="Unassembled WGS sequence"/>
</dbReference>
<organism evidence="3 4">
    <name type="scientific">Cladophialophora immunda</name>
    <dbReference type="NCBI Taxonomy" id="569365"/>
    <lineage>
        <taxon>Eukaryota</taxon>
        <taxon>Fungi</taxon>
        <taxon>Dikarya</taxon>
        <taxon>Ascomycota</taxon>
        <taxon>Pezizomycotina</taxon>
        <taxon>Eurotiomycetes</taxon>
        <taxon>Chaetothyriomycetidae</taxon>
        <taxon>Chaetothyriales</taxon>
        <taxon>Herpotrichiellaceae</taxon>
        <taxon>Cladophialophora</taxon>
    </lineage>
</organism>
<sequence length="557" mass="63412">MARNDRLIGPFRKSVHPQEVLPPMNAAPDLKHETFELDGGRVIFEKDVAITMRDGVKLYADIYRPAASLAERTPSLVFWSPFGKHGAVPRALFKNMGVDFDKLSPYTFFELPDPFLWCSQYHYSFVRVDPRGTWWSEGTKATFFSPQEGRDGYDVVEWAAQQSWSTGNIGWGAVSYYAMSIYQTAVLKPPHLKALLLWEAMSDIYREVNCVGGIPSVPFQHLWMNLTGQGLGMSEDHAAVSIDHPLFDEFWQSKVVDWTKIDIPALSITGWSSLAVHLRGTIEAWKALSSKNKWLLVHAGREWSEYYKPTGIEKQKEFWDHFLKGKENSVGGWPTVQLDVRTSADVSIRKDWSNFPPPSKLTRFYVASDRKLATELHGGEATYAAFRAHQPDSLLTFDYTFDKETEITGHSALTLHVQCMEFPDTDLFVALQKLDRDGKEVKFWNSSQFVEAPASLGWLRLSHRELDQGRSTPDRPYHCHQKRQWVRPCDIVESQIELWPSSTIWQAGETLRVAINGRGFLNAENKTQVRTPVHGWGEVRVWFGGKYASGLLAPIVP</sequence>
<dbReference type="OrthoDB" id="2578740at2759"/>
<dbReference type="PANTHER" id="PTHR43056">
    <property type="entry name" value="PEPTIDASE S9 PROLYL OLIGOPEPTIDASE"/>
    <property type="match status" value="1"/>
</dbReference>
<evidence type="ECO:0000259" key="2">
    <source>
        <dbReference type="SMART" id="SM00939"/>
    </source>
</evidence>
<dbReference type="InterPro" id="IPR013736">
    <property type="entry name" value="Xaa-Pro_dipept_C"/>
</dbReference>
<accession>A0A0D2BZE1</accession>
<keyword evidence="4" id="KW-1185">Reference proteome</keyword>
<dbReference type="Gene3D" id="2.60.120.260">
    <property type="entry name" value="Galactose-binding domain-like"/>
    <property type="match status" value="1"/>
</dbReference>
<dbReference type="EMBL" id="KN847046">
    <property type="protein sequence ID" value="KIW23690.1"/>
    <property type="molecule type" value="Genomic_DNA"/>
</dbReference>
<dbReference type="NCBIfam" id="TIGR00976">
    <property type="entry name" value="CocE_NonD"/>
    <property type="match status" value="2"/>
</dbReference>
<dbReference type="InterPro" id="IPR008979">
    <property type="entry name" value="Galactose-bd-like_sf"/>
</dbReference>
<dbReference type="PANTHER" id="PTHR43056:SF10">
    <property type="entry name" value="COCE_NOND FAMILY, PUTATIVE (AFU_ORTHOLOGUE AFUA_7G00600)-RELATED"/>
    <property type="match status" value="1"/>
</dbReference>
<dbReference type="Gene3D" id="1.10.3020.20">
    <property type="match status" value="1"/>
</dbReference>
<feature type="domain" description="Xaa-Pro dipeptidyl-peptidase C-terminal" evidence="2">
    <location>
        <begin position="316"/>
        <end position="552"/>
    </location>
</feature>
<gene>
    <name evidence="3" type="ORF">PV07_11870</name>
</gene>
<dbReference type="VEuPathDB" id="FungiDB:PV07_11870"/>
<dbReference type="Pfam" id="PF02129">
    <property type="entry name" value="Peptidase_S15"/>
    <property type="match status" value="1"/>
</dbReference>
<dbReference type="InterPro" id="IPR000383">
    <property type="entry name" value="Xaa-Pro-like_dom"/>
</dbReference>
<dbReference type="AlphaFoldDB" id="A0A0D2BZE1"/>